<feature type="compositionally biased region" description="Low complexity" evidence="1">
    <location>
        <begin position="683"/>
        <end position="697"/>
    </location>
</feature>
<feature type="compositionally biased region" description="Low complexity" evidence="1">
    <location>
        <begin position="306"/>
        <end position="317"/>
    </location>
</feature>
<feature type="compositionally biased region" description="Low complexity" evidence="1">
    <location>
        <begin position="595"/>
        <end position="622"/>
    </location>
</feature>
<feature type="compositionally biased region" description="Low complexity" evidence="1">
    <location>
        <begin position="705"/>
        <end position="723"/>
    </location>
</feature>
<dbReference type="AlphaFoldDB" id="A0A1M6U041"/>
<feature type="compositionally biased region" description="Basic residues" evidence="1">
    <location>
        <begin position="416"/>
        <end position="426"/>
    </location>
</feature>
<feature type="compositionally biased region" description="Basic residues" evidence="1">
    <location>
        <begin position="342"/>
        <end position="361"/>
    </location>
</feature>
<feature type="compositionally biased region" description="Low complexity" evidence="1">
    <location>
        <begin position="519"/>
        <end position="563"/>
    </location>
</feature>
<dbReference type="InterPro" id="IPR014982">
    <property type="entry name" value="GSCFA"/>
</dbReference>
<protein>
    <submittedName>
        <fullName evidence="3">GSCFA family protein</fullName>
    </submittedName>
</protein>
<dbReference type="Pfam" id="PF08885">
    <property type="entry name" value="GSCFA"/>
    <property type="match status" value="1"/>
</dbReference>
<feature type="region of interest" description="Disordered" evidence="1">
    <location>
        <begin position="298"/>
        <end position="743"/>
    </location>
</feature>
<dbReference type="EMBL" id="FRAS01000004">
    <property type="protein sequence ID" value="SHK62494.1"/>
    <property type="molecule type" value="Genomic_DNA"/>
</dbReference>
<feature type="compositionally biased region" description="Low complexity" evidence="1">
    <location>
        <begin position="650"/>
        <end position="670"/>
    </location>
</feature>
<organism evidence="3 4">
    <name type="scientific">Hymenobacter psychrotolerans DSM 18569</name>
    <dbReference type="NCBI Taxonomy" id="1121959"/>
    <lineage>
        <taxon>Bacteria</taxon>
        <taxon>Pseudomonadati</taxon>
        <taxon>Bacteroidota</taxon>
        <taxon>Cytophagia</taxon>
        <taxon>Cytophagales</taxon>
        <taxon>Hymenobacteraceae</taxon>
        <taxon>Hymenobacter</taxon>
    </lineage>
</organism>
<feature type="compositionally biased region" description="Basic residues" evidence="1">
    <location>
        <begin position="501"/>
        <end position="511"/>
    </location>
</feature>
<dbReference type="Proteomes" id="UP000183947">
    <property type="component" value="Unassembled WGS sequence"/>
</dbReference>
<evidence type="ECO:0000313" key="4">
    <source>
        <dbReference type="Proteomes" id="UP000183947"/>
    </source>
</evidence>
<feature type="compositionally biased region" description="Low complexity" evidence="1">
    <location>
        <begin position="474"/>
        <end position="483"/>
    </location>
</feature>
<evidence type="ECO:0000313" key="3">
    <source>
        <dbReference type="EMBL" id="SHK62494.1"/>
    </source>
</evidence>
<gene>
    <name evidence="3" type="ORF">SAMN02746009_01272</name>
</gene>
<feature type="compositionally biased region" description="Basic residues" evidence="1">
    <location>
        <begin position="724"/>
        <end position="733"/>
    </location>
</feature>
<feature type="compositionally biased region" description="Basic and acidic residues" evidence="1">
    <location>
        <begin position="484"/>
        <end position="500"/>
    </location>
</feature>
<reference evidence="4" key="1">
    <citation type="submission" date="2016-11" db="EMBL/GenBank/DDBJ databases">
        <authorList>
            <person name="Varghese N."/>
            <person name="Submissions S."/>
        </authorList>
    </citation>
    <scope>NUCLEOTIDE SEQUENCE [LARGE SCALE GENOMIC DNA]</scope>
    <source>
        <strain evidence="4">DSM 18569</strain>
    </source>
</reference>
<dbReference type="STRING" id="1121959.SAMN02746009_01272"/>
<proteinExistence type="predicted"/>
<keyword evidence="4" id="KW-1185">Reference proteome</keyword>
<sequence>MDWQQHLVQARGRWQSYDLHASLGAESPVELLQHIQQVVRDTGVFLATADVVVLTLGTAWTYRLKETGELVSNCHKLPADKFEKELLTPDEIINAVAETHAYLRLRNPKLRFVLTVSPVRHVKDTLPLNSVSKSVLRVACHYLSELLPDVSYFPAYELLLDDLRDYRFYAEDMLHPSKVAEDYIWERFARTYFDAGFGRFRKEWEAVRQALNHRPLYLAAPEYRQFLESTLEKLERLSGQADVRMELLDVRRRLESLPLPKEPEPEPEDDEERIDIGEFSTVTLPRSGIAAVAPEPVEEAEEFETFESVSAPTSATEYQEDEQDEDAAEAETAEILGEVAPAKKRRRSRGGAKRNKKKHAARLAAEAAELASGEAVSVAIPPADASPEAPTVPLPPAPAVVITADAEQPLQTALERRKRNSRRGGRGRRDADASIEPAGTASPEENRQPESSAPAQAPLAPMPAPTVETGLEDTASASATEASGTRRPERTGRSASEKRAAAIRKPHRSSSRFKSLYNEDAPAAAEAPVETMPAEPLLPAADTTAVAASEPAATPAPAASASAIPDTKGTGASGQLSANGKATRSDRPKRGGAKPAPVEAAETASATETAEAPAANAPVAPAEDPPKTVRKPRRAAPKPLVSQTPPPEAVAPAAPESGAEAAPATDTAARPARKSRAKHKAAESTAAAAEEAAPKAPAKSRRKPAATSAAEPTEPAVPAAAPAKRPRPPRRKPAAPDTPPENA</sequence>
<accession>A0A1M6U041</accession>
<feature type="compositionally biased region" description="Polar residues" evidence="1">
    <location>
        <begin position="573"/>
        <end position="582"/>
    </location>
</feature>
<evidence type="ECO:0000259" key="2">
    <source>
        <dbReference type="Pfam" id="PF08885"/>
    </source>
</evidence>
<feature type="compositionally biased region" description="Acidic residues" evidence="1">
    <location>
        <begin position="318"/>
        <end position="332"/>
    </location>
</feature>
<feature type="compositionally biased region" description="Low complexity" evidence="1">
    <location>
        <begin position="362"/>
        <end position="379"/>
    </location>
</feature>
<name>A0A1M6U041_9BACT</name>
<feature type="domain" description="GSCFA" evidence="2">
    <location>
        <begin position="4"/>
        <end position="188"/>
    </location>
</feature>
<evidence type="ECO:0000256" key="1">
    <source>
        <dbReference type="SAM" id="MobiDB-lite"/>
    </source>
</evidence>